<dbReference type="RefSeq" id="WP_082071941.1">
    <property type="nucleotide sequence ID" value="NZ_JYIT01000047.1"/>
</dbReference>
<feature type="region of interest" description="Disordered" evidence="1">
    <location>
        <begin position="1"/>
        <end position="60"/>
    </location>
</feature>
<evidence type="ECO:0000313" key="3">
    <source>
        <dbReference type="Proteomes" id="UP000033448"/>
    </source>
</evidence>
<feature type="compositionally biased region" description="Basic and acidic residues" evidence="1">
    <location>
        <begin position="1"/>
        <end position="19"/>
    </location>
</feature>
<dbReference type="OrthoDB" id="3732531at2"/>
<evidence type="ECO:0000313" key="2">
    <source>
        <dbReference type="EMBL" id="KJL29684.1"/>
    </source>
</evidence>
<evidence type="ECO:0000256" key="1">
    <source>
        <dbReference type="SAM" id="MobiDB-lite"/>
    </source>
</evidence>
<reference evidence="2 3" key="1">
    <citation type="submission" date="2015-02" db="EMBL/GenBank/DDBJ databases">
        <title>Draft genome sequences of ten Microbacterium spp. with emphasis on heavy metal contaminated environments.</title>
        <authorList>
            <person name="Corretto E."/>
        </authorList>
    </citation>
    <scope>NUCLEOTIDE SEQUENCE [LARGE SCALE GENOMIC DNA]</scope>
    <source>
        <strain evidence="2 3">DSM 23848</strain>
    </source>
</reference>
<gene>
    <name evidence="2" type="ORF">RL72_00314</name>
</gene>
<dbReference type="EMBL" id="JYIT01000047">
    <property type="protein sequence ID" value="KJL29684.1"/>
    <property type="molecule type" value="Genomic_DNA"/>
</dbReference>
<dbReference type="Proteomes" id="UP000033448">
    <property type="component" value="Unassembled WGS sequence"/>
</dbReference>
<comment type="caution">
    <text evidence="2">The sequence shown here is derived from an EMBL/GenBank/DDBJ whole genome shotgun (WGS) entry which is preliminary data.</text>
</comment>
<accession>A0A0F0LAK4</accession>
<name>A0A0F0LAK4_9MICO</name>
<protein>
    <submittedName>
        <fullName evidence="2">Uncharacterized protein</fullName>
    </submittedName>
</protein>
<feature type="compositionally biased region" description="Polar residues" evidence="1">
    <location>
        <begin position="46"/>
        <end position="60"/>
    </location>
</feature>
<organism evidence="2 3">
    <name type="scientific">Microbacterium azadirachtae</name>
    <dbReference type="NCBI Taxonomy" id="582680"/>
    <lineage>
        <taxon>Bacteria</taxon>
        <taxon>Bacillati</taxon>
        <taxon>Actinomycetota</taxon>
        <taxon>Actinomycetes</taxon>
        <taxon>Micrococcales</taxon>
        <taxon>Microbacteriaceae</taxon>
        <taxon>Microbacterium</taxon>
    </lineage>
</organism>
<dbReference type="AlphaFoldDB" id="A0A0F0LAK4"/>
<dbReference type="PATRIC" id="fig|582680.7.peg.329"/>
<sequence length="138" mass="14783">MSDATRDAQPSHDESREPDPQPTRAPVERPEPDVSELAVHGDPSRQAVSGTTPAAATGRSTVAWVRPTDLFVSLSGRASGRGIDFQAELARRTRRLPSNAVAVSRRGIARRSHRLAPVTAFGVNTPAAQTSLEPLELK</sequence>
<keyword evidence="3" id="KW-1185">Reference proteome</keyword>
<proteinExistence type="predicted"/>